<dbReference type="AlphaFoldDB" id="A0A7Y9NJW9"/>
<dbReference type="Pfam" id="PF00072">
    <property type="entry name" value="Response_reg"/>
    <property type="match status" value="2"/>
</dbReference>
<comment type="caution">
    <text evidence="23">The sequence shown here is derived from an EMBL/GenBank/DDBJ whole genome shotgun (WGS) entry which is preliminary data.</text>
</comment>
<dbReference type="SUPFAM" id="SSF52172">
    <property type="entry name" value="CheY-like"/>
    <property type="match status" value="2"/>
</dbReference>
<keyword evidence="13 18" id="KW-0472">Membrane</keyword>
<dbReference type="CDD" id="cd00082">
    <property type="entry name" value="HisKA"/>
    <property type="match status" value="1"/>
</dbReference>
<dbReference type="GO" id="GO:0000155">
    <property type="term" value="F:phosphorelay sensor kinase activity"/>
    <property type="evidence" value="ECO:0007669"/>
    <property type="project" value="InterPro"/>
</dbReference>
<keyword evidence="8" id="KW-0547">Nucleotide-binding</keyword>
<gene>
    <name evidence="23" type="ORF">HDF12_001101</name>
</gene>
<dbReference type="Pfam" id="PF02518">
    <property type="entry name" value="HATPase_c"/>
    <property type="match status" value="1"/>
</dbReference>
<evidence type="ECO:0000259" key="22">
    <source>
        <dbReference type="PROSITE" id="PS50894"/>
    </source>
</evidence>
<dbReference type="InterPro" id="IPR003018">
    <property type="entry name" value="GAF"/>
</dbReference>
<evidence type="ECO:0000256" key="1">
    <source>
        <dbReference type="ARBA" id="ARBA00000085"/>
    </source>
</evidence>
<evidence type="ECO:0000256" key="6">
    <source>
        <dbReference type="ARBA" id="ARBA00022679"/>
    </source>
</evidence>
<dbReference type="InterPro" id="IPR003594">
    <property type="entry name" value="HATPase_dom"/>
</dbReference>
<dbReference type="Gene3D" id="1.10.287.130">
    <property type="match status" value="1"/>
</dbReference>
<dbReference type="InterPro" id="IPR029016">
    <property type="entry name" value="GAF-like_dom_sf"/>
</dbReference>
<dbReference type="EMBL" id="JACCCV010000001">
    <property type="protein sequence ID" value="NYF50736.1"/>
    <property type="molecule type" value="Genomic_DNA"/>
</dbReference>
<feature type="domain" description="HAMP" evidence="21">
    <location>
        <begin position="231"/>
        <end position="282"/>
    </location>
</feature>
<evidence type="ECO:0000256" key="7">
    <source>
        <dbReference type="ARBA" id="ARBA00022692"/>
    </source>
</evidence>
<dbReference type="CDD" id="cd16922">
    <property type="entry name" value="HATPase_EvgS-ArcB-TorS-like"/>
    <property type="match status" value="1"/>
</dbReference>
<keyword evidence="9 23" id="KW-0418">Kinase</keyword>
<dbReference type="InterPro" id="IPR004358">
    <property type="entry name" value="Sig_transdc_His_kin-like_C"/>
</dbReference>
<evidence type="ECO:0000259" key="19">
    <source>
        <dbReference type="PROSITE" id="PS50109"/>
    </source>
</evidence>
<dbReference type="SMART" id="SM00387">
    <property type="entry name" value="HATPase_c"/>
    <property type="match status" value="1"/>
</dbReference>
<dbReference type="Pfam" id="PF00512">
    <property type="entry name" value="HisKA"/>
    <property type="match status" value="1"/>
</dbReference>
<dbReference type="PROSITE" id="PS50885">
    <property type="entry name" value="HAMP"/>
    <property type="match status" value="1"/>
</dbReference>
<keyword evidence="6" id="KW-0808">Transferase</keyword>
<keyword evidence="23" id="KW-0238">DNA-binding</keyword>
<dbReference type="InterPro" id="IPR036641">
    <property type="entry name" value="HPT_dom_sf"/>
</dbReference>
<dbReference type="PROSITE" id="PS50894">
    <property type="entry name" value="HPT"/>
    <property type="match status" value="1"/>
</dbReference>
<keyword evidence="4" id="KW-1003">Cell membrane</keyword>
<evidence type="ECO:0000256" key="15">
    <source>
        <dbReference type="ARBA" id="ARBA00068150"/>
    </source>
</evidence>
<keyword evidence="11 18" id="KW-1133">Transmembrane helix</keyword>
<dbReference type="InterPro" id="IPR005467">
    <property type="entry name" value="His_kinase_dom"/>
</dbReference>
<evidence type="ECO:0000256" key="8">
    <source>
        <dbReference type="ARBA" id="ARBA00022741"/>
    </source>
</evidence>
<keyword evidence="10" id="KW-0067">ATP-binding</keyword>
<dbReference type="PROSITE" id="PS50109">
    <property type="entry name" value="HIS_KIN"/>
    <property type="match status" value="1"/>
</dbReference>
<dbReference type="InterPro" id="IPR036890">
    <property type="entry name" value="HATPase_C_sf"/>
</dbReference>
<feature type="domain" description="Response regulatory" evidence="20">
    <location>
        <begin position="716"/>
        <end position="837"/>
    </location>
</feature>
<organism evidence="23 24">
    <name type="scientific">Tunturiibacter lichenicola</name>
    <dbReference type="NCBI Taxonomy" id="2051959"/>
    <lineage>
        <taxon>Bacteria</taxon>
        <taxon>Pseudomonadati</taxon>
        <taxon>Acidobacteriota</taxon>
        <taxon>Terriglobia</taxon>
        <taxon>Terriglobales</taxon>
        <taxon>Acidobacteriaceae</taxon>
        <taxon>Tunturiibacter</taxon>
    </lineage>
</organism>
<feature type="domain" description="Histidine kinase" evidence="19">
    <location>
        <begin position="478"/>
        <end position="699"/>
    </location>
</feature>
<feature type="domain" description="Response regulatory" evidence="20">
    <location>
        <begin position="863"/>
        <end position="983"/>
    </location>
</feature>
<dbReference type="Pfam" id="PF01627">
    <property type="entry name" value="Hpt"/>
    <property type="match status" value="1"/>
</dbReference>
<accession>A0A7Y9NJW9</accession>
<feature type="domain" description="HPt" evidence="22">
    <location>
        <begin position="1026"/>
        <end position="1122"/>
    </location>
</feature>
<dbReference type="PRINTS" id="PR00344">
    <property type="entry name" value="BCTRLSENSOR"/>
</dbReference>
<dbReference type="SUPFAM" id="SSF47384">
    <property type="entry name" value="Homodimeric domain of signal transducing histidine kinase"/>
    <property type="match status" value="1"/>
</dbReference>
<dbReference type="PANTHER" id="PTHR45339">
    <property type="entry name" value="HYBRID SIGNAL TRANSDUCTION HISTIDINE KINASE J"/>
    <property type="match status" value="1"/>
</dbReference>
<feature type="transmembrane region" description="Helical" evidence="18">
    <location>
        <begin position="203"/>
        <end position="227"/>
    </location>
</feature>
<feature type="modified residue" description="Phosphohistidine" evidence="16">
    <location>
        <position position="1065"/>
    </location>
</feature>
<comment type="subcellular location">
    <subcellularLocation>
        <location evidence="2">Cell membrane</location>
        <topology evidence="2">Multi-pass membrane protein</topology>
    </subcellularLocation>
</comment>
<dbReference type="Gene3D" id="3.30.565.10">
    <property type="entry name" value="Histidine kinase-like ATPase, C-terminal domain"/>
    <property type="match status" value="1"/>
</dbReference>
<dbReference type="PROSITE" id="PS50110">
    <property type="entry name" value="RESPONSE_REGULATORY"/>
    <property type="match status" value="2"/>
</dbReference>
<protein>
    <recommendedName>
        <fullName evidence="15">Sensory/regulatory protein RpfC</fullName>
        <ecNumber evidence="3">2.7.13.3</ecNumber>
    </recommendedName>
</protein>
<dbReference type="SMART" id="SM00448">
    <property type="entry name" value="REC"/>
    <property type="match status" value="2"/>
</dbReference>
<dbReference type="CDD" id="cd17546">
    <property type="entry name" value="REC_hyHK_CKI1_RcsC-like"/>
    <property type="match status" value="2"/>
</dbReference>
<sequence length="1211" mass="132489">MPSFDSYNWHLPEQVKIMGLLSNFKIRTKIFVALLPLALMVILAALYASIEMKTIDTRYSDLISSDFKTLHNLTVARGLSNRFAQLIYQEIAEPDVDRKRAVDADLERTAVEFHSFVALAVAEDPNVAQKINAATTLFDQGVSDSGPIRAAALNSDNDKAIKLAREVFDPDFRKGRQALTDLADEVHATVDQRSDELTDKTHLTILITWIVIILGLAASFTIALSIVQVEVVKVVLSFRTRILDVAEGRLDLPVANLDRPNEIGEMSRALNTLQIAAREQEILGWIKAEVATTTEQLQSTEDFAAFATILLSRISVTLNLLYGAFYLANEDHTLFSRVGAFATDVSTEPREFVLGEALVGQAAAERRSLRIVSGADKLLQVNTGAGAVTPACVLFIPVMNQGDVLAVIELAPSAPVSENQQALLDALLPTVALNTKILASKLVTIKLLEQTQIQAADLAVAKEAAEAATTAKSAFLANMSHEIRTPMNAIIGMTHLALKTDLSPKQTDYLTKVKFAAHSLLGIINDILDFSKIEAGKLDIEKINFRLEDVLDNLSTIVSQKAQDKNLEFLIASQHDIPHNLMGDPLRLGQILINLVNNAVKFTERGEVLVTVTLEEQLAERVKVRFSVRDSGIGMTPEQSSRLFQAFAQADTSTTRKYGGTGLGLSISKRLVEMMDGSIWAESEPGVGSTFHFTIWFGIGSEDKRKRLIADLAGIRALVVDDNAQAREILTEALRVFALRADSVSSGEDAVREIAAADSADPYRLVLMDWHMPGLDGLQASRIIKRNDRLQNIPKIVMVTAFGRDEIRTQAEEIGIESYLLKPINQSLLYDTLIELFGIAGVDEPRSRDRGDKATVHDATGIRVLLVEDNEMNQQVATELLESAGAIVTVANHGGEAVKILTAGDQAPEFDVVFMDLQMPEMDGFTATRLLRSDPRLRKFPIIAMTAHALVEERQRCLDAGMNDHVSKPIDPDNLFATLLRWAKPRPKQSLDFQTPAVISKPSNEVVLPEIPGVKVADGLNRVAGNRRLYRDLLGQFAAKQADAAAQVSIALESDDRNLAERIAHTVKGVAGNLGISEVQTVAQKLERALHGDEETVPALLLEFARVMGTQVQAIEKALRDSTTARQETVQISPFSEETAATAIAQLRRLLEASDGDAEASFLSLQHAVAGVVEEPYLNALSESINDFDFASALVKLDEIAQRCTRNGDKK</sequence>
<dbReference type="SUPFAM" id="SSF55874">
    <property type="entry name" value="ATPase domain of HSP90 chaperone/DNA topoisomerase II/histidine kinase"/>
    <property type="match status" value="1"/>
</dbReference>
<keyword evidence="5 17" id="KW-0597">Phosphoprotein</keyword>
<evidence type="ECO:0000256" key="2">
    <source>
        <dbReference type="ARBA" id="ARBA00004651"/>
    </source>
</evidence>
<dbReference type="GO" id="GO:0003677">
    <property type="term" value="F:DNA binding"/>
    <property type="evidence" value="ECO:0007669"/>
    <property type="project" value="UniProtKB-KW"/>
</dbReference>
<dbReference type="SUPFAM" id="SSF47226">
    <property type="entry name" value="Histidine-containing phosphotransfer domain, HPT domain"/>
    <property type="match status" value="1"/>
</dbReference>
<reference evidence="23 24" key="1">
    <citation type="submission" date="2020-07" db="EMBL/GenBank/DDBJ databases">
        <title>Genomic Encyclopedia of Type Strains, Phase IV (KMG-V): Genome sequencing to study the core and pangenomes of soil and plant-associated prokaryotes.</title>
        <authorList>
            <person name="Whitman W."/>
        </authorList>
    </citation>
    <scope>NUCLEOTIDE SEQUENCE [LARGE SCALE GENOMIC DNA]</scope>
    <source>
        <strain evidence="23 24">M8UP30</strain>
    </source>
</reference>
<keyword evidence="7 18" id="KW-0812">Transmembrane</keyword>
<dbReference type="EC" id="2.7.13.3" evidence="3"/>
<evidence type="ECO:0000256" key="10">
    <source>
        <dbReference type="ARBA" id="ARBA00022840"/>
    </source>
</evidence>
<evidence type="ECO:0000256" key="18">
    <source>
        <dbReference type="SAM" id="Phobius"/>
    </source>
</evidence>
<dbReference type="Gene3D" id="6.10.340.10">
    <property type="match status" value="1"/>
</dbReference>
<evidence type="ECO:0000313" key="23">
    <source>
        <dbReference type="EMBL" id="NYF50736.1"/>
    </source>
</evidence>
<name>A0A7Y9NJW9_9BACT</name>
<dbReference type="GO" id="GO:0005886">
    <property type="term" value="C:plasma membrane"/>
    <property type="evidence" value="ECO:0007669"/>
    <property type="project" value="UniProtKB-SubCell"/>
</dbReference>
<comment type="subunit">
    <text evidence="14">At low DSF concentrations, interacts with RpfF.</text>
</comment>
<dbReference type="InterPro" id="IPR011006">
    <property type="entry name" value="CheY-like_superfamily"/>
</dbReference>
<dbReference type="InterPro" id="IPR003661">
    <property type="entry name" value="HisK_dim/P_dom"/>
</dbReference>
<dbReference type="Gene3D" id="1.20.120.160">
    <property type="entry name" value="HPT domain"/>
    <property type="match status" value="1"/>
</dbReference>
<dbReference type="InterPro" id="IPR036097">
    <property type="entry name" value="HisK_dim/P_sf"/>
</dbReference>
<evidence type="ECO:0000256" key="5">
    <source>
        <dbReference type="ARBA" id="ARBA00022553"/>
    </source>
</evidence>
<evidence type="ECO:0000256" key="3">
    <source>
        <dbReference type="ARBA" id="ARBA00012438"/>
    </source>
</evidence>
<evidence type="ECO:0000259" key="21">
    <source>
        <dbReference type="PROSITE" id="PS50885"/>
    </source>
</evidence>
<evidence type="ECO:0000256" key="12">
    <source>
        <dbReference type="ARBA" id="ARBA00023012"/>
    </source>
</evidence>
<dbReference type="Gene3D" id="3.40.50.2300">
    <property type="match status" value="2"/>
</dbReference>
<evidence type="ECO:0000256" key="13">
    <source>
        <dbReference type="ARBA" id="ARBA00023136"/>
    </source>
</evidence>
<evidence type="ECO:0000256" key="14">
    <source>
        <dbReference type="ARBA" id="ARBA00064003"/>
    </source>
</evidence>
<dbReference type="Pfam" id="PF13185">
    <property type="entry name" value="GAF_2"/>
    <property type="match status" value="1"/>
</dbReference>
<dbReference type="InterPro" id="IPR001789">
    <property type="entry name" value="Sig_transdc_resp-reg_receiver"/>
</dbReference>
<evidence type="ECO:0000259" key="20">
    <source>
        <dbReference type="PROSITE" id="PS50110"/>
    </source>
</evidence>
<dbReference type="PANTHER" id="PTHR45339:SF1">
    <property type="entry name" value="HYBRID SIGNAL TRANSDUCTION HISTIDINE KINASE J"/>
    <property type="match status" value="1"/>
</dbReference>
<dbReference type="Gene3D" id="3.30.450.40">
    <property type="match status" value="1"/>
</dbReference>
<evidence type="ECO:0000256" key="9">
    <source>
        <dbReference type="ARBA" id="ARBA00022777"/>
    </source>
</evidence>
<dbReference type="SMART" id="SM00388">
    <property type="entry name" value="HisKA"/>
    <property type="match status" value="1"/>
</dbReference>
<comment type="catalytic activity">
    <reaction evidence="1">
        <text>ATP + protein L-histidine = ADP + protein N-phospho-L-histidine.</text>
        <dbReference type="EC" id="2.7.13.3"/>
    </reaction>
</comment>
<dbReference type="FunFam" id="1.10.287.130:FF:000002">
    <property type="entry name" value="Two-component osmosensing histidine kinase"/>
    <property type="match status" value="1"/>
</dbReference>
<feature type="transmembrane region" description="Helical" evidence="18">
    <location>
        <begin position="30"/>
        <end position="50"/>
    </location>
</feature>
<dbReference type="InterPro" id="IPR008207">
    <property type="entry name" value="Sig_transdc_His_kin_Hpt_dom"/>
</dbReference>
<evidence type="ECO:0000313" key="24">
    <source>
        <dbReference type="Proteomes" id="UP000534186"/>
    </source>
</evidence>
<dbReference type="GO" id="GO:0005524">
    <property type="term" value="F:ATP binding"/>
    <property type="evidence" value="ECO:0007669"/>
    <property type="project" value="UniProtKB-KW"/>
</dbReference>
<evidence type="ECO:0000256" key="4">
    <source>
        <dbReference type="ARBA" id="ARBA00022475"/>
    </source>
</evidence>
<feature type="modified residue" description="4-aspartylphosphate" evidence="17">
    <location>
        <position position="769"/>
    </location>
</feature>
<dbReference type="Proteomes" id="UP000534186">
    <property type="component" value="Unassembled WGS sequence"/>
</dbReference>
<feature type="modified residue" description="4-aspartylphosphate" evidence="17">
    <location>
        <position position="916"/>
    </location>
</feature>
<dbReference type="FunFam" id="3.30.565.10:FF:000010">
    <property type="entry name" value="Sensor histidine kinase RcsC"/>
    <property type="match status" value="1"/>
</dbReference>
<evidence type="ECO:0000256" key="11">
    <source>
        <dbReference type="ARBA" id="ARBA00022989"/>
    </source>
</evidence>
<dbReference type="SUPFAM" id="SSF55781">
    <property type="entry name" value="GAF domain-like"/>
    <property type="match status" value="1"/>
</dbReference>
<dbReference type="InterPro" id="IPR003660">
    <property type="entry name" value="HAMP_dom"/>
</dbReference>
<keyword evidence="12" id="KW-0902">Two-component regulatory system</keyword>
<proteinExistence type="predicted"/>
<evidence type="ECO:0000256" key="17">
    <source>
        <dbReference type="PROSITE-ProRule" id="PRU00169"/>
    </source>
</evidence>
<evidence type="ECO:0000256" key="16">
    <source>
        <dbReference type="PROSITE-ProRule" id="PRU00110"/>
    </source>
</evidence>